<protein>
    <recommendedName>
        <fullName evidence="11">FIT family protein scs3</fullName>
    </recommendedName>
</protein>
<evidence type="ECO:0000256" key="8">
    <source>
        <dbReference type="SAM" id="Phobius"/>
    </source>
</evidence>
<keyword evidence="6" id="KW-0443">Lipid metabolism</keyword>
<dbReference type="PANTHER" id="PTHR23129:SF0">
    <property type="entry name" value="ACYL-COENZYME A DIPHOSPHATASE FITM2"/>
    <property type="match status" value="1"/>
</dbReference>
<evidence type="ECO:0000256" key="1">
    <source>
        <dbReference type="ARBA" id="ARBA00004477"/>
    </source>
</evidence>
<comment type="subcellular location">
    <subcellularLocation>
        <location evidence="1">Endoplasmic reticulum membrane</location>
        <topology evidence="1">Multi-pass membrane protein</topology>
    </subcellularLocation>
</comment>
<dbReference type="Proteomes" id="UP000092321">
    <property type="component" value="Unassembled WGS sequence"/>
</dbReference>
<evidence type="ECO:0008006" key="11">
    <source>
        <dbReference type="Google" id="ProtNLM"/>
    </source>
</evidence>
<dbReference type="InterPro" id="IPR019388">
    <property type="entry name" value="FIT"/>
</dbReference>
<reference evidence="10" key="1">
    <citation type="journal article" date="2016" name="Proc. Natl. Acad. Sci. U.S.A.">
        <title>Comparative genomics of biotechnologically important yeasts.</title>
        <authorList>
            <person name="Riley R."/>
            <person name="Haridas S."/>
            <person name="Wolfe K.H."/>
            <person name="Lopes M.R."/>
            <person name="Hittinger C.T."/>
            <person name="Goeker M."/>
            <person name="Salamov A.A."/>
            <person name="Wisecaver J.H."/>
            <person name="Long T.M."/>
            <person name="Calvey C.H."/>
            <person name="Aerts A.L."/>
            <person name="Barry K.W."/>
            <person name="Choi C."/>
            <person name="Clum A."/>
            <person name="Coughlan A.Y."/>
            <person name="Deshpande S."/>
            <person name="Douglass A.P."/>
            <person name="Hanson S.J."/>
            <person name="Klenk H.-P."/>
            <person name="LaButti K.M."/>
            <person name="Lapidus A."/>
            <person name="Lindquist E.A."/>
            <person name="Lipzen A.M."/>
            <person name="Meier-Kolthoff J.P."/>
            <person name="Ohm R.A."/>
            <person name="Otillar R.P."/>
            <person name="Pangilinan J.L."/>
            <person name="Peng Y."/>
            <person name="Rokas A."/>
            <person name="Rosa C.A."/>
            <person name="Scheuner C."/>
            <person name="Sibirny A.A."/>
            <person name="Slot J.C."/>
            <person name="Stielow J.B."/>
            <person name="Sun H."/>
            <person name="Kurtzman C.P."/>
            <person name="Blackwell M."/>
            <person name="Grigoriev I.V."/>
            <person name="Jeffries T.W."/>
        </authorList>
    </citation>
    <scope>NUCLEOTIDE SEQUENCE [LARGE SCALE GENOMIC DNA]</scope>
    <source>
        <strain evidence="10">NRRL Y-1626</strain>
    </source>
</reference>
<organism evidence="9 10">
    <name type="scientific">Hanseniaspora valbyensis NRRL Y-1626</name>
    <dbReference type="NCBI Taxonomy" id="766949"/>
    <lineage>
        <taxon>Eukaryota</taxon>
        <taxon>Fungi</taxon>
        <taxon>Dikarya</taxon>
        <taxon>Ascomycota</taxon>
        <taxon>Saccharomycotina</taxon>
        <taxon>Saccharomycetes</taxon>
        <taxon>Saccharomycodales</taxon>
        <taxon>Saccharomycodaceae</taxon>
        <taxon>Hanseniaspora</taxon>
    </lineage>
</organism>
<evidence type="ECO:0000313" key="9">
    <source>
        <dbReference type="EMBL" id="OBA27750.1"/>
    </source>
</evidence>
<evidence type="ECO:0000256" key="6">
    <source>
        <dbReference type="ARBA" id="ARBA00023098"/>
    </source>
</evidence>
<dbReference type="GO" id="GO:0010945">
    <property type="term" value="F:coenzyme A diphosphatase activity"/>
    <property type="evidence" value="ECO:0007669"/>
    <property type="project" value="InterPro"/>
</dbReference>
<proteinExistence type="predicted"/>
<dbReference type="GO" id="GO:0019915">
    <property type="term" value="P:lipid storage"/>
    <property type="evidence" value="ECO:0007669"/>
    <property type="project" value="InterPro"/>
</dbReference>
<comment type="caution">
    <text evidence="9">The sequence shown here is derived from an EMBL/GenBank/DDBJ whole genome shotgun (WGS) entry which is preliminary data.</text>
</comment>
<dbReference type="EMBL" id="LXPE01000007">
    <property type="protein sequence ID" value="OBA27750.1"/>
    <property type="molecule type" value="Genomic_DNA"/>
</dbReference>
<keyword evidence="4" id="KW-0256">Endoplasmic reticulum</keyword>
<evidence type="ECO:0000256" key="5">
    <source>
        <dbReference type="ARBA" id="ARBA00022989"/>
    </source>
</evidence>
<feature type="transmembrane region" description="Helical" evidence="8">
    <location>
        <begin position="179"/>
        <end position="198"/>
    </location>
</feature>
<feature type="transmembrane region" description="Helical" evidence="8">
    <location>
        <begin position="218"/>
        <end position="238"/>
    </location>
</feature>
<dbReference type="GO" id="GO:0005789">
    <property type="term" value="C:endoplasmic reticulum membrane"/>
    <property type="evidence" value="ECO:0007669"/>
    <property type="project" value="UniProtKB-SubCell"/>
</dbReference>
<gene>
    <name evidence="9" type="ORF">HANVADRAFT_1627</name>
</gene>
<dbReference type="GO" id="GO:0008654">
    <property type="term" value="P:phospholipid biosynthetic process"/>
    <property type="evidence" value="ECO:0007669"/>
    <property type="project" value="TreeGrafter"/>
</dbReference>
<evidence type="ECO:0000256" key="7">
    <source>
        <dbReference type="ARBA" id="ARBA00023136"/>
    </source>
</evidence>
<keyword evidence="5 8" id="KW-1133">Transmembrane helix</keyword>
<feature type="transmembrane region" description="Helical" evidence="8">
    <location>
        <begin position="71"/>
        <end position="94"/>
    </location>
</feature>
<feature type="transmembrane region" description="Helical" evidence="8">
    <location>
        <begin position="28"/>
        <end position="48"/>
    </location>
</feature>
<accession>A0A1B7TG97</accession>
<keyword evidence="7 8" id="KW-0472">Membrane</keyword>
<feature type="transmembrane region" description="Helical" evidence="8">
    <location>
        <begin position="244"/>
        <end position="263"/>
    </location>
</feature>
<dbReference type="Pfam" id="PF10261">
    <property type="entry name" value="FIT"/>
    <property type="match status" value="1"/>
</dbReference>
<dbReference type="GO" id="GO:0034389">
    <property type="term" value="P:lipid droplet organization"/>
    <property type="evidence" value="ECO:0007669"/>
    <property type="project" value="TreeGrafter"/>
</dbReference>
<dbReference type="OrthoDB" id="5579088at2759"/>
<dbReference type="AlphaFoldDB" id="A0A1B7TG97"/>
<dbReference type="PANTHER" id="PTHR23129">
    <property type="entry name" value="ACYL-COENZYME A DIPHOSPHATASE FITM2"/>
    <property type="match status" value="1"/>
</dbReference>
<evidence type="ECO:0000256" key="2">
    <source>
        <dbReference type="ARBA" id="ARBA00022692"/>
    </source>
</evidence>
<feature type="transmembrane region" description="Helical" evidence="8">
    <location>
        <begin position="106"/>
        <end position="124"/>
    </location>
</feature>
<evidence type="ECO:0000313" key="10">
    <source>
        <dbReference type="Proteomes" id="UP000092321"/>
    </source>
</evidence>
<keyword evidence="3" id="KW-0378">Hydrolase</keyword>
<name>A0A1B7TG97_9ASCO</name>
<sequence>MEDGTKFDTEEEEEISEQIDEFRTSDILIIYTPLITILSLVIYNLYLYNNSIKVYDHPILKKFFHYSKRNFMNILFIKNGLLWVFPLLIANRLISNTRESGFASRMTKVFSLWYITIVSLFPFSNMQSLSELIFVYTGGKCVFSDENMASSNIQKTRFKIQTLKHCRRLKGQWINGHDLSGHLFFLTLMVWVVGMEVFELSGKLHNKTLRHGEKLKKVLKLFSLFLIMIYGYNIMITILNEFHYYTEVITGFIWGYLGGYYIYKDYLYL</sequence>
<evidence type="ECO:0000256" key="3">
    <source>
        <dbReference type="ARBA" id="ARBA00022801"/>
    </source>
</evidence>
<keyword evidence="2 8" id="KW-0812">Transmembrane</keyword>
<keyword evidence="10" id="KW-1185">Reference proteome</keyword>
<evidence type="ECO:0000256" key="4">
    <source>
        <dbReference type="ARBA" id="ARBA00022824"/>
    </source>
</evidence>